<accession>A0AAW0C258</accession>
<feature type="compositionally biased region" description="Basic residues" evidence="1">
    <location>
        <begin position="61"/>
        <end position="72"/>
    </location>
</feature>
<dbReference type="EMBL" id="JAWWNJ010000023">
    <property type="protein sequence ID" value="KAK7032728.1"/>
    <property type="molecule type" value="Genomic_DNA"/>
</dbReference>
<proteinExistence type="predicted"/>
<dbReference type="InterPro" id="IPR017956">
    <property type="entry name" value="AT_hook_DNA-bd_motif"/>
</dbReference>
<feature type="region of interest" description="Disordered" evidence="1">
    <location>
        <begin position="573"/>
        <end position="611"/>
    </location>
</feature>
<keyword evidence="3" id="KW-1185">Reference proteome</keyword>
<evidence type="ECO:0000313" key="2">
    <source>
        <dbReference type="EMBL" id="KAK7032728.1"/>
    </source>
</evidence>
<gene>
    <name evidence="2" type="ORF">R3P38DRAFT_2700054</name>
</gene>
<feature type="region of interest" description="Disordered" evidence="1">
    <location>
        <begin position="1"/>
        <end position="129"/>
    </location>
</feature>
<dbReference type="GO" id="GO:0003677">
    <property type="term" value="F:DNA binding"/>
    <property type="evidence" value="ECO:0007669"/>
    <property type="project" value="InterPro"/>
</dbReference>
<feature type="compositionally biased region" description="Basic and acidic residues" evidence="1">
    <location>
        <begin position="94"/>
        <end position="103"/>
    </location>
</feature>
<dbReference type="AlphaFoldDB" id="A0AAW0C258"/>
<organism evidence="2 3">
    <name type="scientific">Favolaschia claudopus</name>
    <dbReference type="NCBI Taxonomy" id="2862362"/>
    <lineage>
        <taxon>Eukaryota</taxon>
        <taxon>Fungi</taxon>
        <taxon>Dikarya</taxon>
        <taxon>Basidiomycota</taxon>
        <taxon>Agaricomycotina</taxon>
        <taxon>Agaricomycetes</taxon>
        <taxon>Agaricomycetidae</taxon>
        <taxon>Agaricales</taxon>
        <taxon>Marasmiineae</taxon>
        <taxon>Mycenaceae</taxon>
        <taxon>Favolaschia</taxon>
    </lineage>
</organism>
<protein>
    <submittedName>
        <fullName evidence="2">Uncharacterized protein</fullName>
    </submittedName>
</protein>
<name>A0AAW0C258_9AGAR</name>
<dbReference type="Proteomes" id="UP001362999">
    <property type="component" value="Unassembled WGS sequence"/>
</dbReference>
<sequence>MATDGGHSFSSIAGGITQLSAPSTLSDDHPNPASVGPEPISQSAPVNPPPEGEPASPVKRGVGRPKGSKNKAPRAPPEPGAERRPVGRPRGSGKKKDPSEPTVKRPVGRPRKDGLPPGSANRTMTFSTLVPPTSASAPVNSWVPFSGSISAPVIPSSVIDPALHNEWAELAHSRPEEFLGVLLAALQVPPLGPSVEDAFKAHLGSLAPPATPASNSANVAAQQTIPSLYSILKTFWLPSSPNYFALTASATSARTLTSHRFLYWDPQPLVFNGIACPTCACPLTNRGRIRTGPIAVHDLTGPFFVIGCVYICANNHSYASTDEAVRRALPDALEHEFPARLPAADMGVGADVWNWQARGVSRALWNLVVGALNTGLLRDVILRLLHDVQHGVPESPVKMEEDADADADEPVDGSSPPMEEEEGSEDAVQAPGSGQGDIVGGGPSEAAIQPPPPPPPGMGPPPPGFDPAWAAASIDYRNNPYARFAVPMYPPPIPGMIPYDPVAQRKREYPFGEPDVGSSGQGIMSAGDMGPPAKKTRNPRHCCKCGSQSCKGKGGRNFCTNACMDCGKFECQGRNSRRPDKTCDAGWPEGQAPPQVQAGEGHPQGPVNAAV</sequence>
<feature type="compositionally biased region" description="Acidic residues" evidence="1">
    <location>
        <begin position="401"/>
        <end position="411"/>
    </location>
</feature>
<reference evidence="2 3" key="1">
    <citation type="journal article" date="2024" name="J Genomics">
        <title>Draft genome sequencing and assembly of Favolaschia claudopus CIRM-BRFM 2984 isolated from oak limbs.</title>
        <authorList>
            <person name="Navarro D."/>
            <person name="Drula E."/>
            <person name="Chaduli D."/>
            <person name="Cazenave R."/>
            <person name="Ahrendt S."/>
            <person name="Wang J."/>
            <person name="Lipzen A."/>
            <person name="Daum C."/>
            <person name="Barry K."/>
            <person name="Grigoriev I.V."/>
            <person name="Favel A."/>
            <person name="Rosso M.N."/>
            <person name="Martin F."/>
        </authorList>
    </citation>
    <scope>NUCLEOTIDE SEQUENCE [LARGE SCALE GENOMIC DNA]</scope>
    <source>
        <strain evidence="2 3">CIRM-BRFM 2984</strain>
    </source>
</reference>
<evidence type="ECO:0000256" key="1">
    <source>
        <dbReference type="SAM" id="MobiDB-lite"/>
    </source>
</evidence>
<feature type="compositionally biased region" description="Gly residues" evidence="1">
    <location>
        <begin position="433"/>
        <end position="443"/>
    </location>
</feature>
<feature type="compositionally biased region" description="Pro residues" evidence="1">
    <location>
        <begin position="449"/>
        <end position="465"/>
    </location>
</feature>
<dbReference type="PRINTS" id="PR00929">
    <property type="entry name" value="ATHOOK"/>
</dbReference>
<comment type="caution">
    <text evidence="2">The sequence shown here is derived from an EMBL/GenBank/DDBJ whole genome shotgun (WGS) entry which is preliminary data.</text>
</comment>
<feature type="region of interest" description="Disordered" evidence="1">
    <location>
        <begin position="393"/>
        <end position="470"/>
    </location>
</feature>
<feature type="compositionally biased region" description="Polar residues" evidence="1">
    <location>
        <begin position="120"/>
        <end position="129"/>
    </location>
</feature>
<evidence type="ECO:0000313" key="3">
    <source>
        <dbReference type="Proteomes" id="UP001362999"/>
    </source>
</evidence>